<gene>
    <name evidence="12" type="ORF">IEQ34_009308</name>
</gene>
<dbReference type="PANTHER" id="PTHR48052:SF8">
    <property type="entry name" value="LRR RECEPTOR-LIKE SERINE_THREONINE-PROTEIN KINASE FLS2"/>
    <property type="match status" value="1"/>
</dbReference>
<organism evidence="12 13">
    <name type="scientific">Dendrobium chrysotoxum</name>
    <name type="common">Orchid</name>
    <dbReference type="NCBI Taxonomy" id="161865"/>
    <lineage>
        <taxon>Eukaryota</taxon>
        <taxon>Viridiplantae</taxon>
        <taxon>Streptophyta</taxon>
        <taxon>Embryophyta</taxon>
        <taxon>Tracheophyta</taxon>
        <taxon>Spermatophyta</taxon>
        <taxon>Magnoliopsida</taxon>
        <taxon>Liliopsida</taxon>
        <taxon>Asparagales</taxon>
        <taxon>Orchidaceae</taxon>
        <taxon>Epidendroideae</taxon>
        <taxon>Malaxideae</taxon>
        <taxon>Dendrobiinae</taxon>
        <taxon>Dendrobium</taxon>
    </lineage>
</organism>
<keyword evidence="6" id="KW-0732">Signal</keyword>
<reference evidence="12 13" key="1">
    <citation type="journal article" date="2021" name="Hortic Res">
        <title>Chromosome-scale assembly of the Dendrobium chrysotoxum genome enhances the understanding of orchid evolution.</title>
        <authorList>
            <person name="Zhang Y."/>
            <person name="Zhang G.Q."/>
            <person name="Zhang D."/>
            <person name="Liu X.D."/>
            <person name="Xu X.Y."/>
            <person name="Sun W.H."/>
            <person name="Yu X."/>
            <person name="Zhu X."/>
            <person name="Wang Z.W."/>
            <person name="Zhao X."/>
            <person name="Zhong W.Y."/>
            <person name="Chen H."/>
            <person name="Yin W.L."/>
            <person name="Huang T."/>
            <person name="Niu S.C."/>
            <person name="Liu Z.J."/>
        </authorList>
    </citation>
    <scope>NUCLEOTIDE SEQUENCE [LARGE SCALE GENOMIC DNA]</scope>
    <source>
        <strain evidence="12">Lindl</strain>
    </source>
</reference>
<evidence type="ECO:0000256" key="2">
    <source>
        <dbReference type="ARBA" id="ARBA00009592"/>
    </source>
</evidence>
<dbReference type="InterPro" id="IPR032675">
    <property type="entry name" value="LRR_dom_sf"/>
</dbReference>
<dbReference type="AlphaFoldDB" id="A0AAV7H1H5"/>
<keyword evidence="4" id="KW-0433">Leucine-rich repeat</keyword>
<comment type="caution">
    <text evidence="12">The sequence shown here is derived from an EMBL/GenBank/DDBJ whole genome shotgun (WGS) entry which is preliminary data.</text>
</comment>
<evidence type="ECO:0000256" key="6">
    <source>
        <dbReference type="ARBA" id="ARBA00022729"/>
    </source>
</evidence>
<evidence type="ECO:0000256" key="9">
    <source>
        <dbReference type="ARBA" id="ARBA00023136"/>
    </source>
</evidence>
<evidence type="ECO:0000313" key="13">
    <source>
        <dbReference type="Proteomes" id="UP000775213"/>
    </source>
</evidence>
<keyword evidence="7" id="KW-0677">Repeat</keyword>
<evidence type="ECO:0000313" key="12">
    <source>
        <dbReference type="EMBL" id="KAH0461733.1"/>
    </source>
</evidence>
<keyword evidence="8" id="KW-1133">Transmembrane helix</keyword>
<evidence type="ECO:0000256" key="5">
    <source>
        <dbReference type="ARBA" id="ARBA00022692"/>
    </source>
</evidence>
<evidence type="ECO:0000256" key="3">
    <source>
        <dbReference type="ARBA" id="ARBA00022475"/>
    </source>
</evidence>
<keyword evidence="11" id="KW-0325">Glycoprotein</keyword>
<keyword evidence="5" id="KW-0812">Transmembrane</keyword>
<evidence type="ECO:0000256" key="8">
    <source>
        <dbReference type="ARBA" id="ARBA00022989"/>
    </source>
</evidence>
<evidence type="ECO:0000256" key="7">
    <source>
        <dbReference type="ARBA" id="ARBA00022737"/>
    </source>
</evidence>
<dbReference type="FunFam" id="3.80.10.10:FF:000041">
    <property type="entry name" value="LRR receptor-like serine/threonine-protein kinase ERECTA"/>
    <property type="match status" value="1"/>
</dbReference>
<dbReference type="PANTHER" id="PTHR48052">
    <property type="entry name" value="UNNAMED PRODUCT"/>
    <property type="match status" value="1"/>
</dbReference>
<evidence type="ECO:0000256" key="4">
    <source>
        <dbReference type="ARBA" id="ARBA00022614"/>
    </source>
</evidence>
<dbReference type="SUPFAM" id="SSF52058">
    <property type="entry name" value="L domain-like"/>
    <property type="match status" value="1"/>
</dbReference>
<evidence type="ECO:0000256" key="1">
    <source>
        <dbReference type="ARBA" id="ARBA00004251"/>
    </source>
</evidence>
<protein>
    <submittedName>
        <fullName evidence="12">Uncharacterized protein</fullName>
    </submittedName>
</protein>
<evidence type="ECO:0000256" key="10">
    <source>
        <dbReference type="ARBA" id="ARBA00023170"/>
    </source>
</evidence>
<dbReference type="Pfam" id="PF13855">
    <property type="entry name" value="LRR_8"/>
    <property type="match status" value="1"/>
</dbReference>
<dbReference type="EMBL" id="JAGFBR010000009">
    <property type="protein sequence ID" value="KAH0461733.1"/>
    <property type="molecule type" value="Genomic_DNA"/>
</dbReference>
<comment type="similarity">
    <text evidence="2">Belongs to the RLP family.</text>
</comment>
<dbReference type="Gene3D" id="3.80.10.10">
    <property type="entry name" value="Ribonuclease Inhibitor"/>
    <property type="match status" value="1"/>
</dbReference>
<keyword evidence="3" id="KW-1003">Cell membrane</keyword>
<sequence length="276" mass="31057">MIGFILPGTPIANLLFKIYGRTSAGGMLPMELGNMDKVRAIDLSSNNFYGSIPPTLAGCEVIKLLNLSNNNLQGEIPDTLQKCSSLNQLDVSFNNLSGEIPRGGVFDTLTFESVEGNHLFKIYGRTSTGHALSFLSDLKARLLAWSTIGHSLNIFFWRNSKSFVDALENGDNLQAKILLMYRGNYLGNITKFVFAAYEPEADSSMQKSVRKLFDEVPQRITISWNAAVQVHVKNYVLELVDDNNWPRRTTFKIFDTDFDFYAFLLIADTPRRSRTF</sequence>
<dbReference type="InterPro" id="IPR001611">
    <property type="entry name" value="Leu-rich_rpt"/>
</dbReference>
<dbReference type="GO" id="GO:0005886">
    <property type="term" value="C:plasma membrane"/>
    <property type="evidence" value="ECO:0007669"/>
    <property type="project" value="UniProtKB-SubCell"/>
</dbReference>
<dbReference type="Proteomes" id="UP000775213">
    <property type="component" value="Unassembled WGS sequence"/>
</dbReference>
<comment type="subcellular location">
    <subcellularLocation>
        <location evidence="1">Cell membrane</location>
        <topology evidence="1">Single-pass type I membrane protein</topology>
    </subcellularLocation>
</comment>
<accession>A0AAV7H1H5</accession>
<keyword evidence="10" id="KW-0675">Receptor</keyword>
<evidence type="ECO:0000256" key="11">
    <source>
        <dbReference type="ARBA" id="ARBA00023180"/>
    </source>
</evidence>
<keyword evidence="13" id="KW-1185">Reference proteome</keyword>
<keyword evidence="9" id="KW-0472">Membrane</keyword>
<name>A0AAV7H1H5_DENCH</name>
<proteinExistence type="inferred from homology"/>